<dbReference type="EMBL" id="UINC01052192">
    <property type="protein sequence ID" value="SVB67237.1"/>
    <property type="molecule type" value="Genomic_DNA"/>
</dbReference>
<proteinExistence type="predicted"/>
<reference evidence="1" key="1">
    <citation type="submission" date="2018-05" db="EMBL/GenBank/DDBJ databases">
        <authorList>
            <person name="Lanie J.A."/>
            <person name="Ng W.-L."/>
            <person name="Kazmierczak K.M."/>
            <person name="Andrzejewski T.M."/>
            <person name="Davidsen T.M."/>
            <person name="Wayne K.J."/>
            <person name="Tettelin H."/>
            <person name="Glass J.I."/>
            <person name="Rusch D."/>
            <person name="Podicherti R."/>
            <person name="Tsui H.-C.T."/>
            <person name="Winkler M.E."/>
        </authorList>
    </citation>
    <scope>NUCLEOTIDE SEQUENCE</scope>
</reference>
<accession>A0A382FYB5</accession>
<name>A0A382FYB5_9ZZZZ</name>
<dbReference type="AlphaFoldDB" id="A0A382FYB5"/>
<evidence type="ECO:0000313" key="1">
    <source>
        <dbReference type="EMBL" id="SVB67237.1"/>
    </source>
</evidence>
<organism evidence="1">
    <name type="scientific">marine metagenome</name>
    <dbReference type="NCBI Taxonomy" id="408172"/>
    <lineage>
        <taxon>unclassified sequences</taxon>
        <taxon>metagenomes</taxon>
        <taxon>ecological metagenomes</taxon>
    </lineage>
</organism>
<sequence>MSHMIWTEEWAFMHNARCSGHNFKHRVSQQLKVHHPVYEQEHNKKYTRDQWIHQTIDYWKKTTIDHDNWITLVRNPYSRLVSWYYRRWKSSGTSFEQYIRTVTQTRTDHIMWMHIPDKIGKNPCRIFHFEDMEKLEDYVGCKFADTRINTTNHGDIDTYYTEETREQVYNAYRDEFDMFGYSKYLKESSRAPS</sequence>
<dbReference type="InterPro" id="IPR027417">
    <property type="entry name" value="P-loop_NTPase"/>
</dbReference>
<protein>
    <recommendedName>
        <fullName evidence="2">Sulfotransferase domain-containing protein</fullName>
    </recommendedName>
</protein>
<gene>
    <name evidence="1" type="ORF">METZ01_LOCUS220091</name>
</gene>
<dbReference type="SUPFAM" id="SSF52540">
    <property type="entry name" value="P-loop containing nucleoside triphosphate hydrolases"/>
    <property type="match status" value="1"/>
</dbReference>
<dbReference type="Gene3D" id="3.40.50.300">
    <property type="entry name" value="P-loop containing nucleotide triphosphate hydrolases"/>
    <property type="match status" value="1"/>
</dbReference>
<evidence type="ECO:0008006" key="2">
    <source>
        <dbReference type="Google" id="ProtNLM"/>
    </source>
</evidence>